<dbReference type="Pfam" id="PF03432">
    <property type="entry name" value="Relaxase"/>
    <property type="match status" value="1"/>
</dbReference>
<gene>
    <name evidence="3" type="ORF">TK0001_4059</name>
</gene>
<protein>
    <recommendedName>
        <fullName evidence="2">MobA/VirD2-like nuclease domain-containing protein</fullName>
    </recommendedName>
</protein>
<accession>A0A2N9ATI2</accession>
<evidence type="ECO:0000259" key="2">
    <source>
        <dbReference type="Pfam" id="PF03432"/>
    </source>
</evidence>
<sequence>MISGAMRGVGGDALARHLLKPENEQVIVLQPRGLGSRDLVGQVRELVALSLGGRTDRPVYHVHCDPDLAVADNDGARARFWQLFEAEFGLGSQPYCGAVHVKHDRKHEHRVYSLVHPSGAVADVGFDFARRERVARTVEFEFGMPRPTPSKHSRAIVKALREAGREDVAAWMEASGTTTAQRPVARLSPQERLIQERTGVSLDDLRAAALAAWRESTDGPEFLEALRRRGLSLREGRSGPVVVDATGTAHLATRLVGAAARQQDGTRIPAAAVREWLAGLDLKHHGDGHGQQAGSDHRGAGRDQAAPGGARDGAGARGDAGGAEPRGGPGRTDGDGRRHGERGVGDALARIIARPGAARLRARLRLMGGGRNAALAEAVDSVRSRSWVWVPGTRTDIWGVPISADPPRLG</sequence>
<reference evidence="4" key="1">
    <citation type="submission" date="2017-10" db="EMBL/GenBank/DDBJ databases">
        <authorList>
            <person name="Regsiter A."/>
            <person name="William W."/>
        </authorList>
    </citation>
    <scope>NUCLEOTIDE SEQUENCE [LARGE SCALE GENOMIC DNA]</scope>
</reference>
<evidence type="ECO:0000256" key="1">
    <source>
        <dbReference type="SAM" id="MobiDB-lite"/>
    </source>
</evidence>
<dbReference type="EMBL" id="LT962688">
    <property type="protein sequence ID" value="SOR30661.1"/>
    <property type="molecule type" value="Genomic_DNA"/>
</dbReference>
<dbReference type="InterPro" id="IPR005094">
    <property type="entry name" value="Endonuclease_MobA/VirD2"/>
</dbReference>
<proteinExistence type="predicted"/>
<feature type="domain" description="MobA/VirD2-like nuclease" evidence="2">
    <location>
        <begin position="54"/>
        <end position="143"/>
    </location>
</feature>
<evidence type="ECO:0000313" key="3">
    <source>
        <dbReference type="EMBL" id="SOR30661.1"/>
    </source>
</evidence>
<evidence type="ECO:0000313" key="4">
    <source>
        <dbReference type="Proteomes" id="UP000233769"/>
    </source>
</evidence>
<feature type="region of interest" description="Disordered" evidence="1">
    <location>
        <begin position="283"/>
        <end position="342"/>
    </location>
</feature>
<name>A0A2N9ATI2_METEX</name>
<organism evidence="3 4">
    <name type="scientific">Methylorubrum extorquens</name>
    <name type="common">Methylobacterium dichloromethanicum</name>
    <name type="synonym">Methylobacterium extorquens</name>
    <dbReference type="NCBI Taxonomy" id="408"/>
    <lineage>
        <taxon>Bacteria</taxon>
        <taxon>Pseudomonadati</taxon>
        <taxon>Pseudomonadota</taxon>
        <taxon>Alphaproteobacteria</taxon>
        <taxon>Hyphomicrobiales</taxon>
        <taxon>Methylobacteriaceae</taxon>
        <taxon>Methylorubrum</taxon>
    </lineage>
</organism>
<dbReference type="AlphaFoldDB" id="A0A2N9ATI2"/>
<feature type="compositionally biased region" description="Basic and acidic residues" evidence="1">
    <location>
        <begin position="332"/>
        <end position="342"/>
    </location>
</feature>
<dbReference type="Proteomes" id="UP000233769">
    <property type="component" value="Chromosome tk0001"/>
</dbReference>
<feature type="compositionally biased region" description="Gly residues" evidence="1">
    <location>
        <begin position="310"/>
        <end position="331"/>
    </location>
</feature>